<evidence type="ECO:0000313" key="4">
    <source>
        <dbReference type="EMBL" id="RZO18437.1"/>
    </source>
</evidence>
<dbReference type="Proteomes" id="UP000318359">
    <property type="component" value="Unassembled WGS sequence"/>
</dbReference>
<dbReference type="SMART" id="SM00849">
    <property type="entry name" value="Lactamase_B"/>
    <property type="match status" value="1"/>
</dbReference>
<comment type="caution">
    <text evidence="4">The sequence shown here is derived from an EMBL/GenBank/DDBJ whole genome shotgun (WGS) entry which is preliminary data.</text>
</comment>
<evidence type="ECO:0000259" key="3">
    <source>
        <dbReference type="SMART" id="SM00849"/>
    </source>
</evidence>
<keyword evidence="2" id="KW-0732">Signal</keyword>
<proteinExistence type="predicted"/>
<dbReference type="GO" id="GO:0042781">
    <property type="term" value="F:3'-tRNA processing endoribonuclease activity"/>
    <property type="evidence" value="ECO:0007669"/>
    <property type="project" value="TreeGrafter"/>
</dbReference>
<dbReference type="InterPro" id="IPR036866">
    <property type="entry name" value="RibonucZ/Hydroxyglut_hydro"/>
</dbReference>
<feature type="domain" description="Metallo-beta-lactamase" evidence="3">
    <location>
        <begin position="37"/>
        <end position="242"/>
    </location>
</feature>
<dbReference type="AlphaFoldDB" id="A0A520MB41"/>
<dbReference type="PANTHER" id="PTHR46018">
    <property type="entry name" value="ZINC PHOSPHODIESTERASE ELAC PROTEIN 1"/>
    <property type="match status" value="1"/>
</dbReference>
<reference evidence="4 5" key="1">
    <citation type="submission" date="2019-02" db="EMBL/GenBank/DDBJ databases">
        <title>Prokaryotic population dynamics and viral predation in marine succession experiment using metagenomics: the confinement effect.</title>
        <authorList>
            <person name="Haro-Moreno J.M."/>
            <person name="Rodriguez-Valera F."/>
            <person name="Lopez-Perez M."/>
        </authorList>
    </citation>
    <scope>NUCLEOTIDE SEQUENCE [LARGE SCALE GENOMIC DNA]</scope>
    <source>
        <strain evidence="4">MED-G167</strain>
    </source>
</reference>
<dbReference type="Gene3D" id="3.60.15.10">
    <property type="entry name" value="Ribonuclease Z/Hydroxyacylglutathione hydrolase-like"/>
    <property type="match status" value="1"/>
</dbReference>
<name>A0A520MB41_9GAMM</name>
<protein>
    <submittedName>
        <fullName evidence="4">MBL fold metallo-hydrolase</fullName>
    </submittedName>
</protein>
<accession>A0A520MB41</accession>
<gene>
    <name evidence="4" type="ORF">EVB00_01045</name>
</gene>
<feature type="chain" id="PRO_5021769554" evidence="2">
    <location>
        <begin position="20"/>
        <end position="299"/>
    </location>
</feature>
<dbReference type="InterPro" id="IPR044094">
    <property type="entry name" value="AtsA-like_MBL-fold"/>
</dbReference>
<keyword evidence="1 4" id="KW-0378">Hydrolase</keyword>
<evidence type="ECO:0000256" key="2">
    <source>
        <dbReference type="SAM" id="SignalP"/>
    </source>
</evidence>
<dbReference type="Pfam" id="PF12706">
    <property type="entry name" value="Lactamase_B_2"/>
    <property type="match status" value="1"/>
</dbReference>
<dbReference type="InterPro" id="IPR001279">
    <property type="entry name" value="Metallo-B-lactamas"/>
</dbReference>
<dbReference type="CDD" id="cd07719">
    <property type="entry name" value="arylsulfatase_AtsA-like_MBL-fold"/>
    <property type="match status" value="1"/>
</dbReference>
<evidence type="ECO:0000313" key="5">
    <source>
        <dbReference type="Proteomes" id="UP000318359"/>
    </source>
</evidence>
<feature type="signal peptide" evidence="2">
    <location>
        <begin position="1"/>
        <end position="19"/>
    </location>
</feature>
<organism evidence="4 5">
    <name type="scientific">SAR86 cluster bacterium</name>
    <dbReference type="NCBI Taxonomy" id="2030880"/>
    <lineage>
        <taxon>Bacteria</taxon>
        <taxon>Pseudomonadati</taxon>
        <taxon>Pseudomonadota</taxon>
        <taxon>Gammaproteobacteria</taxon>
        <taxon>SAR86 cluster</taxon>
    </lineage>
</organism>
<evidence type="ECO:0000256" key="1">
    <source>
        <dbReference type="ARBA" id="ARBA00022801"/>
    </source>
</evidence>
<dbReference type="PANTHER" id="PTHR46018:SF2">
    <property type="entry name" value="ZINC PHOSPHODIESTERASE ELAC PROTEIN 1"/>
    <property type="match status" value="1"/>
</dbReference>
<sequence>MKLKSLLLTFLLTTFVASETTLVVLGSGTPNPDPSRSGSAYAVIVDDQTYLVDFGTGVVRSAAALTPKYGGEIEQLDPVNLKIAFLTHIHSDHTLGLADLMLTPWIMGRDTPLKLYGPVGLKAMGENIINTYKLDIDYRINGTQPSNKNGYKINAHEIQEGLIYEDKNIKVTAFLNNHGNLNNSFGYVFNTKDKKIVFSGDTAPSKNLKKFSKNADILVHEIYSSEGFLTKTEDWKIYHKAHHTSSKDIGNIAEDLNIKTLVLSHILYWGANDKSILNDINDSSFKGNTFIAFDSLVVQ</sequence>
<dbReference type="SUPFAM" id="SSF56281">
    <property type="entry name" value="Metallo-hydrolase/oxidoreductase"/>
    <property type="match status" value="1"/>
</dbReference>
<dbReference type="EMBL" id="SHBM01000008">
    <property type="protein sequence ID" value="RZO18437.1"/>
    <property type="molecule type" value="Genomic_DNA"/>
</dbReference>